<reference evidence="3" key="2">
    <citation type="submission" date="2020-10" db="EMBL/GenBank/DDBJ databases">
        <authorList>
            <person name="Cooper E.A."/>
            <person name="Brenton Z.W."/>
            <person name="Flinn B.S."/>
            <person name="Jenkins J."/>
            <person name="Shu S."/>
            <person name="Flowers D."/>
            <person name="Luo F."/>
            <person name="Wang Y."/>
            <person name="Xia P."/>
            <person name="Barry K."/>
            <person name="Daum C."/>
            <person name="Lipzen A."/>
            <person name="Yoshinaga Y."/>
            <person name="Schmutz J."/>
            <person name="Saski C."/>
            <person name="Vermerris W."/>
            <person name="Kresovich S."/>
        </authorList>
    </citation>
    <scope>NUCLEOTIDE SEQUENCE</scope>
</reference>
<reference evidence="3" key="1">
    <citation type="journal article" date="2019" name="BMC Genomics">
        <title>A new reference genome for Sorghum bicolor reveals high levels of sequence similarity between sweet and grain genotypes: implications for the genetics of sugar metabolism.</title>
        <authorList>
            <person name="Cooper E.A."/>
            <person name="Brenton Z.W."/>
            <person name="Flinn B.S."/>
            <person name="Jenkins J."/>
            <person name="Shu S."/>
            <person name="Flowers D."/>
            <person name="Luo F."/>
            <person name="Wang Y."/>
            <person name="Xia P."/>
            <person name="Barry K."/>
            <person name="Daum C."/>
            <person name="Lipzen A."/>
            <person name="Yoshinaga Y."/>
            <person name="Schmutz J."/>
            <person name="Saski C."/>
            <person name="Vermerris W."/>
            <person name="Kresovich S."/>
        </authorList>
    </citation>
    <scope>NUCLEOTIDE SEQUENCE</scope>
</reference>
<protein>
    <submittedName>
        <fullName evidence="3">Uncharacterized protein</fullName>
    </submittedName>
</protein>
<feature type="compositionally biased region" description="Basic and acidic residues" evidence="1">
    <location>
        <begin position="76"/>
        <end position="89"/>
    </location>
</feature>
<dbReference type="EMBL" id="CM027681">
    <property type="protein sequence ID" value="KAG0543221.1"/>
    <property type="molecule type" value="Genomic_DNA"/>
</dbReference>
<feature type="compositionally biased region" description="Gly residues" evidence="1">
    <location>
        <begin position="221"/>
        <end position="230"/>
    </location>
</feature>
<feature type="compositionally biased region" description="Low complexity" evidence="1">
    <location>
        <begin position="91"/>
        <end position="104"/>
    </location>
</feature>
<dbReference type="Proteomes" id="UP000807115">
    <property type="component" value="Chromosome 2"/>
</dbReference>
<feature type="signal peptide" evidence="2">
    <location>
        <begin position="1"/>
        <end position="20"/>
    </location>
</feature>
<name>A0A921UVP1_SORBI</name>
<dbReference type="AlphaFoldDB" id="A0A921UVP1"/>
<comment type="caution">
    <text evidence="3">The sequence shown here is derived from an EMBL/GenBank/DDBJ whole genome shotgun (WGS) entry which is preliminary data.</text>
</comment>
<evidence type="ECO:0000256" key="1">
    <source>
        <dbReference type="SAM" id="MobiDB-lite"/>
    </source>
</evidence>
<evidence type="ECO:0000313" key="4">
    <source>
        <dbReference type="Proteomes" id="UP000807115"/>
    </source>
</evidence>
<feature type="region of interest" description="Disordered" evidence="1">
    <location>
        <begin position="185"/>
        <end position="230"/>
    </location>
</feature>
<keyword evidence="2" id="KW-0732">Signal</keyword>
<feature type="chain" id="PRO_5037218624" evidence="2">
    <location>
        <begin position="21"/>
        <end position="230"/>
    </location>
</feature>
<organism evidence="3 4">
    <name type="scientific">Sorghum bicolor</name>
    <name type="common">Sorghum</name>
    <name type="synonym">Sorghum vulgare</name>
    <dbReference type="NCBI Taxonomy" id="4558"/>
    <lineage>
        <taxon>Eukaryota</taxon>
        <taxon>Viridiplantae</taxon>
        <taxon>Streptophyta</taxon>
        <taxon>Embryophyta</taxon>
        <taxon>Tracheophyta</taxon>
        <taxon>Spermatophyta</taxon>
        <taxon>Magnoliopsida</taxon>
        <taxon>Liliopsida</taxon>
        <taxon>Poales</taxon>
        <taxon>Poaceae</taxon>
        <taxon>PACMAD clade</taxon>
        <taxon>Panicoideae</taxon>
        <taxon>Andropogonodae</taxon>
        <taxon>Andropogoneae</taxon>
        <taxon>Sorghinae</taxon>
        <taxon>Sorghum</taxon>
    </lineage>
</organism>
<evidence type="ECO:0000313" key="3">
    <source>
        <dbReference type="EMBL" id="KAG0543221.1"/>
    </source>
</evidence>
<feature type="region of interest" description="Disordered" evidence="1">
    <location>
        <begin position="47"/>
        <end position="150"/>
    </location>
</feature>
<sequence>MRHMIQKTGITIFLCSLTLLREHSVIIANSKTNINLTETSVARPRRAARLRASRVRGERPASACVRAGPRLRASRVRGERPVSGRDRASARRASSAASGRSPRASGRDRASARRASSAVSTRPRRAAGKVVARPRLRASRVRGERPASARVRTSPRVYCTGSPRVLRGEWPVSGRSSCNSWSGPVSSAVSSPRNVQQCLDTGGRQGATSDADPFSKQRTRAGGGRCSGTE</sequence>
<proteinExistence type="predicted"/>
<accession>A0A921UVP1</accession>
<gene>
    <name evidence="3" type="ORF">BDA96_02G171700</name>
</gene>
<evidence type="ECO:0000256" key="2">
    <source>
        <dbReference type="SAM" id="SignalP"/>
    </source>
</evidence>
<feature type="compositionally biased region" description="Basic residues" evidence="1">
    <location>
        <begin position="122"/>
        <end position="140"/>
    </location>
</feature>